<dbReference type="InterPro" id="IPR041635">
    <property type="entry name" value="Type_ISP_LLaBIII_C"/>
</dbReference>
<dbReference type="AlphaFoldDB" id="A0A919H046"/>
<evidence type="ECO:0000259" key="7">
    <source>
        <dbReference type="Pfam" id="PF07669"/>
    </source>
</evidence>
<dbReference type="Proteomes" id="UP000600026">
    <property type="component" value="Unassembled WGS sequence"/>
</dbReference>
<evidence type="ECO:0000259" key="8">
    <source>
        <dbReference type="Pfam" id="PF18135"/>
    </source>
</evidence>
<evidence type="ECO:0000259" key="6">
    <source>
        <dbReference type="Pfam" id="PF02384"/>
    </source>
</evidence>
<keyword evidence="4" id="KW-0949">S-adenosyl-L-methionine</keyword>
<dbReference type="EMBL" id="BNEE01000006">
    <property type="protein sequence ID" value="GHI86557.1"/>
    <property type="molecule type" value="Genomic_DNA"/>
</dbReference>
<comment type="catalytic activity">
    <reaction evidence="5">
        <text>a 2'-deoxyadenosine in DNA + S-adenosyl-L-methionine = an N(6)-methyl-2'-deoxyadenosine in DNA + S-adenosyl-L-homocysteine + H(+)</text>
        <dbReference type="Rhea" id="RHEA:15197"/>
        <dbReference type="Rhea" id="RHEA-COMP:12418"/>
        <dbReference type="Rhea" id="RHEA-COMP:12419"/>
        <dbReference type="ChEBI" id="CHEBI:15378"/>
        <dbReference type="ChEBI" id="CHEBI:57856"/>
        <dbReference type="ChEBI" id="CHEBI:59789"/>
        <dbReference type="ChEBI" id="CHEBI:90615"/>
        <dbReference type="ChEBI" id="CHEBI:90616"/>
        <dbReference type="EC" id="2.1.1.72"/>
    </reaction>
</comment>
<evidence type="ECO:0000256" key="1">
    <source>
        <dbReference type="ARBA" id="ARBA00011900"/>
    </source>
</evidence>
<keyword evidence="3" id="KW-0808">Transferase</keyword>
<accession>A0A919H046</accession>
<dbReference type="Gene3D" id="3.40.50.150">
    <property type="entry name" value="Vaccinia Virus protein VP39"/>
    <property type="match status" value="1"/>
</dbReference>
<feature type="domain" description="Type ISP restriction-modification enzyme LLaBIII C-terminal specificity" evidence="8">
    <location>
        <begin position="696"/>
        <end position="1045"/>
    </location>
</feature>
<sequence>MRGGAAVTQEQFDWLSEAISTFGASCKDMVLGPGDPEASIRPPLQKLLETVGSHDAMDGVLWHSETPLRDVGVRPDYAVEVHGDIVGYIEVKRPGHPVDPEKFTGRNKKQWERLRDLPNVLYTNGTEWRLFRTGELIGSPVIFEGDLAAAGRSLAAREPAAFSSLLRTFLHWVPEPIRQASALVRRTAPLCRLLRAAVLEQLDFEGQYAAEGARPEELRFTGLKNDWRRLLFPTADDATFADGYAQTVTFALLLARTEGISLKGVGLHEVGRRLDAGHALMGKALQLLTDNITVSFEVSLDLLIQVIDAVDWAAIRKGRRDAYLHLYESFLEVYDEKLRQKSGSYYTPREVVEEMVRLTEDVLRTRLGRADGYADESVRIVDPAMGTGTYLHAVIEHVAAWTAENIGPGATPDAIGSLAKRLIGFELQMGPFAVAELRASDLLKRHQAVAPPDGLKLFVTDTLDDPYLAEESLASTYGVISESRKRANEVKAKTPVTVAIGNPPYDDKAKGRGGWIEKGTSAQGIAPIEAFKWSGNGRYEHVLKNLYVYFWRWATWKVFDAHPQDQQGVVCFITPSGFTTGPGGRGMRNYLRRTCDEGWIIDLSPEGHRPDVASRIFPGVAQPLAICIFVRSKDTDPARPARIHYRAVHGKRAVKYRQLKEIRLDDDGWQDTHTDAIRPFRPTTETGWEDYPALDDLFRWGNPGIKANRSWVNGPSKQVLEKRWARLIHEDDLVKKAELLKETEDRSLHASRAPLYGQPEHLRPLAAETDLTPDVVPIAMRSFDRQWLISDSRVVDRPRPELWEAMRPGQLFLNQQSSHEIETGPAIVATALLPDTHHFNGRGGKIMPILHPDGTPNVHPRLLTYLAGELGLDHITVHDLAAYAAAVAGHAGFTKRFTEELLTPGVRLPLTRDPAMWHEAVQLGSQLLWASTYGERYVDPEDGRLAGDVLFPQGDPRRLRYDQHIGTEVPAEIRYAEMNGTLHLGAGYVSPVPAEVWNYDVGGMQIVKKWFGYRKASPNSRKTSPLDDLHVESWPADWSRELMELLSVLRRLVDLAPAQQDLLDRILAAPTVTAADLEKAGILPVPAKARKPHRRVEFPPHVGEEP</sequence>
<reference evidence="9" key="1">
    <citation type="submission" date="2020-09" db="EMBL/GenBank/DDBJ databases">
        <title>Whole genome shotgun sequence of Streptomyces xanthophaeus NBRC 12829.</title>
        <authorList>
            <person name="Komaki H."/>
            <person name="Tamura T."/>
        </authorList>
    </citation>
    <scope>NUCLEOTIDE SEQUENCE</scope>
    <source>
        <strain evidence="9">NBRC 12829</strain>
    </source>
</reference>
<dbReference type="PANTHER" id="PTHR33841">
    <property type="entry name" value="DNA METHYLTRANSFERASE YEEA-RELATED"/>
    <property type="match status" value="1"/>
</dbReference>
<dbReference type="GO" id="GO:0003677">
    <property type="term" value="F:DNA binding"/>
    <property type="evidence" value="ECO:0007669"/>
    <property type="project" value="InterPro"/>
</dbReference>
<dbReference type="InterPro" id="IPR003356">
    <property type="entry name" value="DNA_methylase_A-5"/>
</dbReference>
<proteinExistence type="predicted"/>
<name>A0A919H046_9ACTN</name>
<evidence type="ECO:0000313" key="10">
    <source>
        <dbReference type="Proteomes" id="UP000600026"/>
    </source>
</evidence>
<feature type="domain" description="Type II methyltransferase M.TaqI-like" evidence="7">
    <location>
        <begin position="491"/>
        <end position="602"/>
    </location>
</feature>
<evidence type="ECO:0000313" key="9">
    <source>
        <dbReference type="EMBL" id="GHI86557.1"/>
    </source>
</evidence>
<dbReference type="InterPro" id="IPR050953">
    <property type="entry name" value="N4_N6_ade-DNA_methylase"/>
</dbReference>
<dbReference type="GO" id="GO:0006304">
    <property type="term" value="P:DNA modification"/>
    <property type="evidence" value="ECO:0007669"/>
    <property type="project" value="InterPro"/>
</dbReference>
<protein>
    <recommendedName>
        <fullName evidence="1">site-specific DNA-methyltransferase (adenine-specific)</fullName>
        <ecNumber evidence="1">2.1.1.72</ecNumber>
    </recommendedName>
</protein>
<evidence type="ECO:0000256" key="4">
    <source>
        <dbReference type="ARBA" id="ARBA00022691"/>
    </source>
</evidence>
<dbReference type="EC" id="2.1.1.72" evidence="1"/>
<evidence type="ECO:0000256" key="2">
    <source>
        <dbReference type="ARBA" id="ARBA00022603"/>
    </source>
</evidence>
<dbReference type="PRINTS" id="PR00507">
    <property type="entry name" value="N12N6MTFRASE"/>
</dbReference>
<keyword evidence="2" id="KW-0489">Methyltransferase</keyword>
<evidence type="ECO:0000256" key="3">
    <source>
        <dbReference type="ARBA" id="ARBA00022679"/>
    </source>
</evidence>
<organism evidence="9 10">
    <name type="scientific">Streptomyces xanthophaeus</name>
    <dbReference type="NCBI Taxonomy" id="67385"/>
    <lineage>
        <taxon>Bacteria</taxon>
        <taxon>Bacillati</taxon>
        <taxon>Actinomycetota</taxon>
        <taxon>Actinomycetes</taxon>
        <taxon>Kitasatosporales</taxon>
        <taxon>Streptomycetaceae</taxon>
        <taxon>Streptomyces</taxon>
    </lineage>
</organism>
<feature type="domain" description="DNA methylase adenine-specific" evidence="6">
    <location>
        <begin position="320"/>
        <end position="401"/>
    </location>
</feature>
<dbReference type="Pfam" id="PF18135">
    <property type="entry name" value="Type_ISP_C"/>
    <property type="match status" value="1"/>
</dbReference>
<comment type="caution">
    <text evidence="9">The sequence shown here is derived from an EMBL/GenBank/DDBJ whole genome shotgun (WGS) entry which is preliminary data.</text>
</comment>
<evidence type="ECO:0000256" key="5">
    <source>
        <dbReference type="ARBA" id="ARBA00047942"/>
    </source>
</evidence>
<dbReference type="PANTHER" id="PTHR33841:SF1">
    <property type="entry name" value="DNA METHYLTRANSFERASE A"/>
    <property type="match status" value="1"/>
</dbReference>
<keyword evidence="10" id="KW-1185">Reference proteome</keyword>
<gene>
    <name evidence="9" type="ORF">Sxan_39210</name>
</gene>
<dbReference type="Pfam" id="PF02384">
    <property type="entry name" value="N6_Mtase"/>
    <property type="match status" value="1"/>
</dbReference>
<dbReference type="GO" id="GO:0009007">
    <property type="term" value="F:site-specific DNA-methyltransferase (adenine-specific) activity"/>
    <property type="evidence" value="ECO:0007669"/>
    <property type="project" value="UniProtKB-EC"/>
</dbReference>
<dbReference type="InterPro" id="IPR011639">
    <property type="entry name" value="MethylTrfase_TaqI-like_dom"/>
</dbReference>
<dbReference type="SUPFAM" id="SSF53335">
    <property type="entry name" value="S-adenosyl-L-methionine-dependent methyltransferases"/>
    <property type="match status" value="1"/>
</dbReference>
<dbReference type="GO" id="GO:0032259">
    <property type="term" value="P:methylation"/>
    <property type="evidence" value="ECO:0007669"/>
    <property type="project" value="UniProtKB-KW"/>
</dbReference>
<dbReference type="InterPro" id="IPR029063">
    <property type="entry name" value="SAM-dependent_MTases_sf"/>
</dbReference>
<dbReference type="GO" id="GO:0008170">
    <property type="term" value="F:N-methyltransferase activity"/>
    <property type="evidence" value="ECO:0007669"/>
    <property type="project" value="InterPro"/>
</dbReference>
<dbReference type="Pfam" id="PF07669">
    <property type="entry name" value="Eco57I"/>
    <property type="match status" value="1"/>
</dbReference>